<feature type="domain" description="Reverse transcriptase" evidence="1">
    <location>
        <begin position="565"/>
        <end position="697"/>
    </location>
</feature>
<accession>A0ABP0ISA7</accession>
<comment type="caution">
    <text evidence="2">The sequence shown here is derived from an EMBL/GenBank/DDBJ whole genome shotgun (WGS) entry which is preliminary data.</text>
</comment>
<protein>
    <recommendedName>
        <fullName evidence="1">Reverse transcriptase domain-containing protein</fullName>
    </recommendedName>
</protein>
<evidence type="ECO:0000313" key="3">
    <source>
        <dbReference type="Proteomes" id="UP001642484"/>
    </source>
</evidence>
<feature type="non-terminal residue" evidence="2">
    <location>
        <position position="787"/>
    </location>
</feature>
<dbReference type="InterPro" id="IPR000477">
    <property type="entry name" value="RT_dom"/>
</dbReference>
<reference evidence="2 3" key="1">
    <citation type="submission" date="2024-02" db="EMBL/GenBank/DDBJ databases">
        <authorList>
            <person name="Chen Y."/>
            <person name="Shah S."/>
            <person name="Dougan E. K."/>
            <person name="Thang M."/>
            <person name="Chan C."/>
        </authorList>
    </citation>
    <scope>NUCLEOTIDE SEQUENCE [LARGE SCALE GENOMIC DNA]</scope>
</reference>
<dbReference type="InterPro" id="IPR052055">
    <property type="entry name" value="Hepadnavirus_pol/RT"/>
</dbReference>
<gene>
    <name evidence="2" type="ORF">CCMP2556_LOCUS7645</name>
</gene>
<dbReference type="InterPro" id="IPR043502">
    <property type="entry name" value="DNA/RNA_pol_sf"/>
</dbReference>
<evidence type="ECO:0000259" key="1">
    <source>
        <dbReference type="Pfam" id="PF00078"/>
    </source>
</evidence>
<organism evidence="2 3">
    <name type="scientific">Durusdinium trenchii</name>
    <dbReference type="NCBI Taxonomy" id="1381693"/>
    <lineage>
        <taxon>Eukaryota</taxon>
        <taxon>Sar</taxon>
        <taxon>Alveolata</taxon>
        <taxon>Dinophyceae</taxon>
        <taxon>Suessiales</taxon>
        <taxon>Symbiodiniaceae</taxon>
        <taxon>Durusdinium</taxon>
    </lineage>
</organism>
<dbReference type="EMBL" id="CAXAMN010003362">
    <property type="protein sequence ID" value="CAK9004344.1"/>
    <property type="molecule type" value="Genomic_DNA"/>
</dbReference>
<keyword evidence="3" id="KW-1185">Reference proteome</keyword>
<proteinExistence type="predicted"/>
<evidence type="ECO:0000313" key="2">
    <source>
        <dbReference type="EMBL" id="CAK9004344.1"/>
    </source>
</evidence>
<name>A0ABP0ISA7_9DINO</name>
<sequence length="787" mass="89693">MASYGDNKPVFRSRAAAAGLSDDFVQLLVDSHLDSLSKYAFCSSYVPGSGDDASFIRAIRNAIGRDPLIGEQASCRKLLHEAYALVTAEIKQQLERSEEVQTRKLTQPERSDLYQKQVKKLVGLSLKGPMEPSDALVDVFCGMYDANRLRFVPWEKYTSKECELEKSARVEHQFAVEGSGKLRVESKVPESAADTSSEILLQYALQRRGLRMEQANLLDYVIHQTWVDKLIRTRLQTPPDGYARVSFKQLLEADKKLFEELCDETRAGVQEHTINDGNAGLEEAQQGVLPADIAKGDKSADHFSRPISGTLKESSAEFPLGFPWLSGVWMDKALPDSMLRVVFNVLTNSPLVIMKRRLETLQRWRTWAGELEEGKHLALLEKIATELQWPDVSVHKEIRDGFRLVGLQKPSGVFSKDVKHRTLSERELLSQSKHIKPALWGKISSAPATEYQQDLWDITMQEVREKHWLQGPFSFEELEVMFDGVWMPVRRFAVWQRSKWRPIDDYTECGVNASFGYLEKIDLRALDQTVWVASCLIRHAIHLEFAEFRLSTGEVLRAPVDKHWKRRHSKEFVLTKTVDLKSAYKQLPISPIDRKLSILTLKSPRTGEVQGFVSRTLPFGSVASVLHFNRVARLLHRIGMELDVNWSNYFDDFPVVEFDELCQSTSGTIRALTHLLGFECSPDKEEPFSSSTHMLGMCLDTSSSHEGFVKVKNREDRTRELKDVVQDIIRLKCVQPKLLPSLFGRALFAESFFMGRAGRLALSELRHLEYSRKPRVELSKSQLDAFQ</sequence>
<dbReference type="Proteomes" id="UP001642484">
    <property type="component" value="Unassembled WGS sequence"/>
</dbReference>
<dbReference type="PANTHER" id="PTHR33050:SF7">
    <property type="entry name" value="RIBONUCLEASE H"/>
    <property type="match status" value="1"/>
</dbReference>
<dbReference type="Pfam" id="PF00078">
    <property type="entry name" value="RVT_1"/>
    <property type="match status" value="1"/>
</dbReference>
<dbReference type="PANTHER" id="PTHR33050">
    <property type="entry name" value="REVERSE TRANSCRIPTASE DOMAIN-CONTAINING PROTEIN"/>
    <property type="match status" value="1"/>
</dbReference>
<dbReference type="SUPFAM" id="SSF56672">
    <property type="entry name" value="DNA/RNA polymerases"/>
    <property type="match status" value="1"/>
</dbReference>